<protein>
    <submittedName>
        <fullName evidence="3">NAD(P)-binding protein</fullName>
    </submittedName>
</protein>
<evidence type="ECO:0000256" key="1">
    <source>
        <dbReference type="ARBA" id="ARBA00022857"/>
    </source>
</evidence>
<dbReference type="GO" id="GO:0016491">
    <property type="term" value="F:oxidoreductase activity"/>
    <property type="evidence" value="ECO:0007669"/>
    <property type="project" value="InterPro"/>
</dbReference>
<proteinExistence type="predicted"/>
<dbReference type="AlphaFoldDB" id="A0A6A6AEA2"/>
<dbReference type="RefSeq" id="XP_033524012.1">
    <property type="nucleotide sequence ID" value="XM_033670469.1"/>
</dbReference>
<dbReference type="SUPFAM" id="SSF51735">
    <property type="entry name" value="NAD(P)-binding Rossmann-fold domains"/>
    <property type="match status" value="1"/>
</dbReference>
<name>A0A6A6AEA2_9PLEO</name>
<evidence type="ECO:0000313" key="4">
    <source>
        <dbReference type="Proteomes" id="UP000799771"/>
    </source>
</evidence>
<keyword evidence="1" id="KW-0521">NADP</keyword>
<feature type="domain" description="Enoyl reductase (ER)" evidence="2">
    <location>
        <begin position="1"/>
        <end position="112"/>
    </location>
</feature>
<dbReference type="Gene3D" id="3.90.180.10">
    <property type="entry name" value="Medium-chain alcohol dehydrogenases, catalytic domain"/>
    <property type="match status" value="1"/>
</dbReference>
<evidence type="ECO:0000259" key="2">
    <source>
        <dbReference type="SMART" id="SM00829"/>
    </source>
</evidence>
<dbReference type="Proteomes" id="UP000799771">
    <property type="component" value="Unassembled WGS sequence"/>
</dbReference>
<dbReference type="GeneID" id="54410901"/>
<dbReference type="OrthoDB" id="329835at2759"/>
<dbReference type="PANTHER" id="PTHR44154:SF1">
    <property type="entry name" value="QUINONE OXIDOREDUCTASE"/>
    <property type="match status" value="1"/>
</dbReference>
<dbReference type="InterPro" id="IPR020843">
    <property type="entry name" value="ER"/>
</dbReference>
<dbReference type="EMBL" id="ML977506">
    <property type="protein sequence ID" value="KAF2129623.1"/>
    <property type="molecule type" value="Genomic_DNA"/>
</dbReference>
<reference evidence="3" key="1">
    <citation type="journal article" date="2020" name="Stud. Mycol.">
        <title>101 Dothideomycetes genomes: a test case for predicting lifestyles and emergence of pathogens.</title>
        <authorList>
            <person name="Haridas S."/>
            <person name="Albert R."/>
            <person name="Binder M."/>
            <person name="Bloem J."/>
            <person name="Labutti K."/>
            <person name="Salamov A."/>
            <person name="Andreopoulos B."/>
            <person name="Baker S."/>
            <person name="Barry K."/>
            <person name="Bills G."/>
            <person name="Bluhm B."/>
            <person name="Cannon C."/>
            <person name="Castanera R."/>
            <person name="Culley D."/>
            <person name="Daum C."/>
            <person name="Ezra D."/>
            <person name="Gonzalez J."/>
            <person name="Henrissat B."/>
            <person name="Kuo A."/>
            <person name="Liang C."/>
            <person name="Lipzen A."/>
            <person name="Lutzoni F."/>
            <person name="Magnuson J."/>
            <person name="Mondo S."/>
            <person name="Nolan M."/>
            <person name="Ohm R."/>
            <person name="Pangilinan J."/>
            <person name="Park H.-J."/>
            <person name="Ramirez L."/>
            <person name="Alfaro M."/>
            <person name="Sun H."/>
            <person name="Tritt A."/>
            <person name="Yoshinaga Y."/>
            <person name="Zwiers L.-H."/>
            <person name="Turgeon B."/>
            <person name="Goodwin S."/>
            <person name="Spatafora J."/>
            <person name="Crous P."/>
            <person name="Grigoriev I."/>
        </authorList>
    </citation>
    <scope>NUCLEOTIDE SEQUENCE</scope>
    <source>
        <strain evidence="3">CBS 119687</strain>
    </source>
</reference>
<dbReference type="CDD" id="cd05195">
    <property type="entry name" value="enoyl_red"/>
    <property type="match status" value="1"/>
</dbReference>
<keyword evidence="4" id="KW-1185">Reference proteome</keyword>
<gene>
    <name evidence="3" type="ORF">P153DRAFT_385835</name>
</gene>
<accession>A0A6A6AEA2</accession>
<sequence>MLVFEKGTFASRIIATTERTIAIPELLSYEEAATLPSVYLTALYSLFDLANLKQGDRVLIHSATGGLSIAAIQICQAVGATVYATVGQDVKKQFLRDTFSIPEEHVYISRPSS</sequence>
<dbReference type="SMART" id="SM00829">
    <property type="entry name" value="PKS_ER"/>
    <property type="match status" value="1"/>
</dbReference>
<dbReference type="InterPro" id="IPR036291">
    <property type="entry name" value="NAD(P)-bd_dom_sf"/>
</dbReference>
<dbReference type="PANTHER" id="PTHR44154">
    <property type="entry name" value="QUINONE OXIDOREDUCTASE"/>
    <property type="match status" value="1"/>
</dbReference>
<organism evidence="3 4">
    <name type="scientific">Dothidotthia symphoricarpi CBS 119687</name>
    <dbReference type="NCBI Taxonomy" id="1392245"/>
    <lineage>
        <taxon>Eukaryota</taxon>
        <taxon>Fungi</taxon>
        <taxon>Dikarya</taxon>
        <taxon>Ascomycota</taxon>
        <taxon>Pezizomycotina</taxon>
        <taxon>Dothideomycetes</taxon>
        <taxon>Pleosporomycetidae</taxon>
        <taxon>Pleosporales</taxon>
        <taxon>Dothidotthiaceae</taxon>
        <taxon>Dothidotthia</taxon>
    </lineage>
</organism>
<evidence type="ECO:0000313" key="3">
    <source>
        <dbReference type="EMBL" id="KAF2129623.1"/>
    </source>
</evidence>
<dbReference type="InterPro" id="IPR051603">
    <property type="entry name" value="Zinc-ADH_QOR/CCCR"/>
</dbReference>